<organism evidence="1 2">
    <name type="scientific">Acinetobacter seifertii</name>
    <dbReference type="NCBI Taxonomy" id="1530123"/>
    <lineage>
        <taxon>Bacteria</taxon>
        <taxon>Pseudomonadati</taxon>
        <taxon>Pseudomonadota</taxon>
        <taxon>Gammaproteobacteria</taxon>
        <taxon>Moraxellales</taxon>
        <taxon>Moraxellaceae</taxon>
        <taxon>Acinetobacter</taxon>
        <taxon>Acinetobacter calcoaceticus/baumannii complex</taxon>
    </lineage>
</organism>
<sequence length="124" mass="14310">MLEVHAKFEDDLHTENMLKTSQIPCLCKIAEKFEIDFLVAYPQVTGFVTGWKYKEIDLRVSAGAGGEYLHYKYGLITLSKLEKDLYIIENLSMFESGSGWLTVVENREYSHVAEVEEPDWLKDL</sequence>
<protein>
    <submittedName>
        <fullName evidence="1">Uncharacterized protein</fullName>
    </submittedName>
</protein>
<reference evidence="1 2" key="2">
    <citation type="submission" date="2020-09" db="EMBL/GenBank/DDBJ databases">
        <authorList>
            <person name="Chen F.-J."/>
            <person name="Lee Y.-T."/>
        </authorList>
    </citation>
    <scope>NUCLEOTIDE SEQUENCE [LARGE SCALE GENOMIC DNA]</scope>
    <source>
        <strain evidence="1 2">AS72</strain>
    </source>
</reference>
<dbReference type="EMBL" id="CP061565">
    <property type="protein sequence ID" value="QNX09771.1"/>
    <property type="molecule type" value="Genomic_DNA"/>
</dbReference>
<name>A0A7H2TDD8_9GAMM</name>
<accession>A0A7H2TDD8</accession>
<dbReference type="AlphaFoldDB" id="A0A7H2TDD8"/>
<evidence type="ECO:0000313" key="1">
    <source>
        <dbReference type="EMBL" id="QNX09771.1"/>
    </source>
</evidence>
<reference evidence="2" key="1">
    <citation type="submission" date="2020-09" db="EMBL/GenBank/DDBJ databases">
        <title>Clinical and molecular characterization of Acinetobacter seifertii in Taiwan.</title>
        <authorList>
            <person name="Li L.-H."/>
            <person name="Yang Y.-S."/>
            <person name="Sun J.-R."/>
            <person name="Huang T.-W."/>
            <person name="Huang W.-C."/>
            <person name="Wang Y.-C."/>
            <person name="Kuo T.-H."/>
            <person name="Kuo S.-C."/>
            <person name="Chen T.-L."/>
        </authorList>
    </citation>
    <scope>NUCLEOTIDE SEQUENCE [LARGE SCALE GENOMIC DNA]</scope>
    <source>
        <strain evidence="2">AS72</strain>
    </source>
</reference>
<evidence type="ECO:0000313" key="2">
    <source>
        <dbReference type="Proteomes" id="UP000516745"/>
    </source>
</evidence>
<proteinExistence type="predicted"/>
<gene>
    <name evidence="1" type="ORF">IC795_06315</name>
</gene>
<dbReference type="Proteomes" id="UP000516745">
    <property type="component" value="Chromosome"/>
</dbReference>